<evidence type="ECO:0008006" key="6">
    <source>
        <dbReference type="Google" id="ProtNLM"/>
    </source>
</evidence>
<name>A0A031JPW6_9SPHN</name>
<keyword evidence="5" id="KW-1185">Reference proteome</keyword>
<dbReference type="KEGG" id="nre:BES08_30005"/>
<evidence type="ECO:0000313" key="3">
    <source>
        <dbReference type="EMBL" id="EZP77818.1"/>
    </source>
</evidence>
<dbReference type="PATRIC" id="fig|158500.4.peg.4458"/>
<geneLocation type="plasmid" evidence="2 5">
    <name>pSA3</name>
</geneLocation>
<keyword evidence="1" id="KW-0175">Coiled coil</keyword>
<accession>A0A031JPW6</accession>
<dbReference type="Proteomes" id="UP000024329">
    <property type="component" value="Unassembled WGS sequence"/>
</dbReference>
<feature type="coiled-coil region" evidence="1">
    <location>
        <begin position="2"/>
        <end position="29"/>
    </location>
</feature>
<evidence type="ECO:0000256" key="1">
    <source>
        <dbReference type="SAM" id="Coils"/>
    </source>
</evidence>
<reference evidence="5" key="3">
    <citation type="journal article" date="2017" name="J. Biotechnol.">
        <title>Complete genome sequence of Novosphingobium resinovorum SA1, a versatile xenobiotic-degrading bacterium capable of utilizing sulfanilic acid.</title>
        <authorList>
            <person name="Hegedus B."/>
            <person name="Kos P.B."/>
            <person name="Balint B."/>
            <person name="Maroti G."/>
            <person name="Gan H.M."/>
            <person name="Perei K."/>
            <person name="Rakhely G."/>
        </authorList>
    </citation>
    <scope>NUCLEOTIDE SEQUENCE [LARGE SCALE GENOMIC DNA]</scope>
    <source>
        <strain evidence="5">SA1</strain>
    </source>
</reference>
<dbReference type="EMBL" id="CP017078">
    <property type="protein sequence ID" value="AOR81116.1"/>
    <property type="molecule type" value="Genomic_DNA"/>
</dbReference>
<proteinExistence type="predicted"/>
<gene>
    <name evidence="2" type="ORF">BES08_30005</name>
    <name evidence="3" type="ORF">BV97_04387</name>
</gene>
<keyword evidence="2" id="KW-0614">Plasmid</keyword>
<evidence type="ECO:0000313" key="5">
    <source>
        <dbReference type="Proteomes" id="UP000094626"/>
    </source>
</evidence>
<evidence type="ECO:0000313" key="4">
    <source>
        <dbReference type="Proteomes" id="UP000024329"/>
    </source>
</evidence>
<dbReference type="AlphaFoldDB" id="A0A031JPW6"/>
<organism evidence="3 4">
    <name type="scientific">Novosphingobium resinovorum</name>
    <dbReference type="NCBI Taxonomy" id="158500"/>
    <lineage>
        <taxon>Bacteria</taxon>
        <taxon>Pseudomonadati</taxon>
        <taxon>Pseudomonadota</taxon>
        <taxon>Alphaproteobacteria</taxon>
        <taxon>Sphingomonadales</taxon>
        <taxon>Sphingomonadaceae</taxon>
        <taxon>Novosphingobium</taxon>
    </lineage>
</organism>
<dbReference type="eggNOG" id="ENOG5032HRQ">
    <property type="taxonomic scope" value="Bacteria"/>
</dbReference>
<dbReference type="RefSeq" id="WP_036528676.1">
    <property type="nucleotide sequence ID" value="NZ_CP017078.1"/>
</dbReference>
<protein>
    <recommendedName>
        <fullName evidence="6">DUF3847 domain-containing protein</fullName>
    </recommendedName>
</protein>
<sequence length="74" mass="8356">MAKSLDAEMAAIEAEERKLVERRKAHQQKVREAAIGTVEKAGLFKLQHDRLERIMKAVKTLGVDEVEKRLQASA</sequence>
<dbReference type="Proteomes" id="UP000094626">
    <property type="component" value="Plasmid pSA3"/>
</dbReference>
<reference evidence="3 4" key="1">
    <citation type="submission" date="2014-03" db="EMBL/GenBank/DDBJ databases">
        <title>Whole genome sequence of Novosphingobium resinovorum KF1.</title>
        <authorList>
            <person name="Gan H.M."/>
            <person name="Gan H.Y."/>
            <person name="Chew T.H."/>
            <person name="Savka M.A."/>
        </authorList>
    </citation>
    <scope>NUCLEOTIDE SEQUENCE [LARGE SCALE GENOMIC DNA]</scope>
    <source>
        <strain evidence="3 4">KF1</strain>
    </source>
</reference>
<evidence type="ECO:0000313" key="2">
    <source>
        <dbReference type="EMBL" id="AOR81116.1"/>
    </source>
</evidence>
<dbReference type="OrthoDB" id="7510562at2"/>
<reference evidence="2" key="2">
    <citation type="submission" date="2016-08" db="EMBL/GenBank/DDBJ databases">
        <authorList>
            <person name="Seilhamer J.J."/>
        </authorList>
    </citation>
    <scope>NUCLEOTIDE SEQUENCE [LARGE SCALE GENOMIC DNA]</scope>
    <source>
        <strain evidence="2">SA1</strain>
        <plasmid evidence="2">pSA3</plasmid>
    </source>
</reference>
<dbReference type="EMBL" id="JFYZ01000032">
    <property type="protein sequence ID" value="EZP77818.1"/>
    <property type="molecule type" value="Genomic_DNA"/>
</dbReference>